<proteinExistence type="predicted"/>
<keyword evidence="2" id="KW-1185">Reference proteome</keyword>
<protein>
    <submittedName>
        <fullName evidence="1">Uncharacterized protein</fullName>
    </submittedName>
</protein>
<dbReference type="Proteomes" id="UP000886501">
    <property type="component" value="Unassembled WGS sequence"/>
</dbReference>
<evidence type="ECO:0000313" key="1">
    <source>
        <dbReference type="EMBL" id="KAF9652647.1"/>
    </source>
</evidence>
<reference evidence="1" key="1">
    <citation type="submission" date="2019-10" db="EMBL/GenBank/DDBJ databases">
        <authorList>
            <consortium name="DOE Joint Genome Institute"/>
            <person name="Kuo A."/>
            <person name="Miyauchi S."/>
            <person name="Kiss E."/>
            <person name="Drula E."/>
            <person name="Kohler A."/>
            <person name="Sanchez-Garcia M."/>
            <person name="Andreopoulos B."/>
            <person name="Barry K.W."/>
            <person name="Bonito G."/>
            <person name="Buee M."/>
            <person name="Carver A."/>
            <person name="Chen C."/>
            <person name="Cichocki N."/>
            <person name="Clum A."/>
            <person name="Culley D."/>
            <person name="Crous P.W."/>
            <person name="Fauchery L."/>
            <person name="Girlanda M."/>
            <person name="Hayes R."/>
            <person name="Keri Z."/>
            <person name="Labutti K."/>
            <person name="Lipzen A."/>
            <person name="Lombard V."/>
            <person name="Magnuson J."/>
            <person name="Maillard F."/>
            <person name="Morin E."/>
            <person name="Murat C."/>
            <person name="Nolan M."/>
            <person name="Ohm R."/>
            <person name="Pangilinan J."/>
            <person name="Pereira M."/>
            <person name="Perotto S."/>
            <person name="Peter M."/>
            <person name="Riley R."/>
            <person name="Sitrit Y."/>
            <person name="Stielow B."/>
            <person name="Szollosi G."/>
            <person name="Zifcakova L."/>
            <person name="Stursova M."/>
            <person name="Spatafora J.W."/>
            <person name="Tedersoo L."/>
            <person name="Vaario L.-M."/>
            <person name="Yamada A."/>
            <person name="Yan M."/>
            <person name="Wang P."/>
            <person name="Xu J."/>
            <person name="Bruns T."/>
            <person name="Baldrian P."/>
            <person name="Vilgalys R."/>
            <person name="Henrissat B."/>
            <person name="Grigoriev I.V."/>
            <person name="Hibbett D."/>
            <person name="Nagy L.G."/>
            <person name="Martin F.M."/>
        </authorList>
    </citation>
    <scope>NUCLEOTIDE SEQUENCE</scope>
    <source>
        <strain evidence="1">P2</strain>
    </source>
</reference>
<gene>
    <name evidence="1" type="ORF">BDM02DRAFT_3108719</name>
</gene>
<name>A0ACB6ZSR2_THEGA</name>
<comment type="caution">
    <text evidence="1">The sequence shown here is derived from an EMBL/GenBank/DDBJ whole genome shotgun (WGS) entry which is preliminary data.</text>
</comment>
<sequence length="303" mass="34040">MPDLNGVQVTIASNGQPLEEYEATYEGDTVTCWIPSEVGKTFEIRWRVQPGLPLHNVHRVFDCYMDGRGMKRALGKPSHRSGSIVGVSTGATTLRPFTFSTIQLTEEEDGLSSKASTDLSHLGTIIVKAHRAKHWSTLPYIDKLRTSPSELPTVNEKSKKAASHCISLGAQRTQKSRPRAHGVELLGKSPVATFIFRYASKDMLQAQGIIPKRRPSVTTNTHDRPSLSMNDPTKGDRRTKRRSITKEPSIVRRCENAIQRDEVTRLRKQVKDLKRRLREAEKVKQEDIKPAIRTAPEVIDLTQ</sequence>
<reference evidence="1" key="2">
    <citation type="journal article" date="2020" name="Nat. Commun.">
        <title>Large-scale genome sequencing of mycorrhizal fungi provides insights into the early evolution of symbiotic traits.</title>
        <authorList>
            <person name="Miyauchi S."/>
            <person name="Kiss E."/>
            <person name="Kuo A."/>
            <person name="Drula E."/>
            <person name="Kohler A."/>
            <person name="Sanchez-Garcia M."/>
            <person name="Morin E."/>
            <person name="Andreopoulos B."/>
            <person name="Barry K.W."/>
            <person name="Bonito G."/>
            <person name="Buee M."/>
            <person name="Carver A."/>
            <person name="Chen C."/>
            <person name="Cichocki N."/>
            <person name="Clum A."/>
            <person name="Culley D."/>
            <person name="Crous P.W."/>
            <person name="Fauchery L."/>
            <person name="Girlanda M."/>
            <person name="Hayes R.D."/>
            <person name="Keri Z."/>
            <person name="LaButti K."/>
            <person name="Lipzen A."/>
            <person name="Lombard V."/>
            <person name="Magnuson J."/>
            <person name="Maillard F."/>
            <person name="Murat C."/>
            <person name="Nolan M."/>
            <person name="Ohm R.A."/>
            <person name="Pangilinan J."/>
            <person name="Pereira M.F."/>
            <person name="Perotto S."/>
            <person name="Peter M."/>
            <person name="Pfister S."/>
            <person name="Riley R."/>
            <person name="Sitrit Y."/>
            <person name="Stielow J.B."/>
            <person name="Szollosi G."/>
            <person name="Zifcakova L."/>
            <person name="Stursova M."/>
            <person name="Spatafora J.W."/>
            <person name="Tedersoo L."/>
            <person name="Vaario L.M."/>
            <person name="Yamada A."/>
            <person name="Yan M."/>
            <person name="Wang P."/>
            <person name="Xu J."/>
            <person name="Bruns T."/>
            <person name="Baldrian P."/>
            <person name="Vilgalys R."/>
            <person name="Dunand C."/>
            <person name="Henrissat B."/>
            <person name="Grigoriev I.V."/>
            <person name="Hibbett D."/>
            <person name="Nagy L.G."/>
            <person name="Martin F.M."/>
        </authorList>
    </citation>
    <scope>NUCLEOTIDE SEQUENCE</scope>
    <source>
        <strain evidence="1">P2</strain>
    </source>
</reference>
<dbReference type="EMBL" id="MU117967">
    <property type="protein sequence ID" value="KAF9652647.1"/>
    <property type="molecule type" value="Genomic_DNA"/>
</dbReference>
<evidence type="ECO:0000313" key="2">
    <source>
        <dbReference type="Proteomes" id="UP000886501"/>
    </source>
</evidence>
<accession>A0ACB6ZSR2</accession>
<organism evidence="1 2">
    <name type="scientific">Thelephora ganbajun</name>
    <name type="common">Ganba fungus</name>
    <dbReference type="NCBI Taxonomy" id="370292"/>
    <lineage>
        <taxon>Eukaryota</taxon>
        <taxon>Fungi</taxon>
        <taxon>Dikarya</taxon>
        <taxon>Basidiomycota</taxon>
        <taxon>Agaricomycotina</taxon>
        <taxon>Agaricomycetes</taxon>
        <taxon>Thelephorales</taxon>
        <taxon>Thelephoraceae</taxon>
        <taxon>Thelephora</taxon>
    </lineage>
</organism>